<gene>
    <name evidence="1" type="ORF">NX722_07815</name>
</gene>
<dbReference type="Proteomes" id="UP001209854">
    <property type="component" value="Unassembled WGS sequence"/>
</dbReference>
<protein>
    <submittedName>
        <fullName evidence="1">Uncharacterized protein</fullName>
    </submittedName>
</protein>
<keyword evidence="2" id="KW-1185">Reference proteome</keyword>
<sequence length="57" mass="6301">MADKEKIVNLFSEIVSKTNKDKKEPEKEPIRASGIGQVIVMGGQNTINIYNPAKQAE</sequence>
<organism evidence="1 2">
    <name type="scientific">Endozoicomonas gorgoniicola</name>
    <dbReference type="NCBI Taxonomy" id="1234144"/>
    <lineage>
        <taxon>Bacteria</taxon>
        <taxon>Pseudomonadati</taxon>
        <taxon>Pseudomonadota</taxon>
        <taxon>Gammaproteobacteria</taxon>
        <taxon>Oceanospirillales</taxon>
        <taxon>Endozoicomonadaceae</taxon>
        <taxon>Endozoicomonas</taxon>
    </lineage>
</organism>
<evidence type="ECO:0000313" key="2">
    <source>
        <dbReference type="Proteomes" id="UP001209854"/>
    </source>
</evidence>
<evidence type="ECO:0000313" key="1">
    <source>
        <dbReference type="EMBL" id="MCW7552555.1"/>
    </source>
</evidence>
<dbReference type="RefSeq" id="WP_262567508.1">
    <property type="nucleotide sequence ID" value="NZ_JAPFCC010000001.1"/>
</dbReference>
<reference evidence="1 2" key="1">
    <citation type="submission" date="2022-10" db="EMBL/GenBank/DDBJ databases">
        <title>High-quality genome sequences of two octocoral-associated bacteria, Endozoicomonas euniceicola EF212 and Endozoicomonas gorgoniicola PS125.</title>
        <authorList>
            <person name="Chiou Y.-J."/>
            <person name="Chen Y.-H."/>
        </authorList>
    </citation>
    <scope>NUCLEOTIDE SEQUENCE [LARGE SCALE GENOMIC DNA]</scope>
    <source>
        <strain evidence="1 2">PS125</strain>
    </source>
</reference>
<dbReference type="EMBL" id="JAPFCC010000001">
    <property type="protein sequence ID" value="MCW7552555.1"/>
    <property type="molecule type" value="Genomic_DNA"/>
</dbReference>
<accession>A0ABT3MT40</accession>
<comment type="caution">
    <text evidence="1">The sequence shown here is derived from an EMBL/GenBank/DDBJ whole genome shotgun (WGS) entry which is preliminary data.</text>
</comment>
<name>A0ABT3MT40_9GAMM</name>
<proteinExistence type="predicted"/>